<reference evidence="6 7" key="1">
    <citation type="submission" date="2018-10" db="EMBL/GenBank/DDBJ databases">
        <title>Butyricimonas faecalis sp. nov., isolated from human faeces and emended description of the genus Butyricimonas.</title>
        <authorList>
            <person name="Le Roy T."/>
            <person name="Van der Smissen P."/>
            <person name="Paquot A."/>
            <person name="Delzenne N."/>
            <person name="Muccioli G."/>
            <person name="Collet J.-F."/>
            <person name="Cani P.D."/>
        </authorList>
    </citation>
    <scope>NUCLEOTIDE SEQUENCE [LARGE SCALE GENOMIC DNA]</scope>
    <source>
        <strain evidence="6 7">H184</strain>
    </source>
</reference>
<dbReference type="KEGG" id="buy:D8S85_18450"/>
<evidence type="ECO:0000256" key="1">
    <source>
        <dbReference type="ARBA" id="ARBA00010164"/>
    </source>
</evidence>
<proteinExistence type="inferred from homology"/>
<dbReference type="PANTHER" id="PTHR37419">
    <property type="entry name" value="SERINE/THREONINE-PROTEIN KINASE TOXIN HIPA"/>
    <property type="match status" value="1"/>
</dbReference>
<dbReference type="Proteomes" id="UP000270673">
    <property type="component" value="Chromosome"/>
</dbReference>
<dbReference type="PANTHER" id="PTHR37419:SF8">
    <property type="entry name" value="TOXIN YJJJ"/>
    <property type="match status" value="1"/>
</dbReference>
<keyword evidence="7" id="KW-1185">Reference proteome</keyword>
<dbReference type="OrthoDB" id="9805913at2"/>
<dbReference type="EMBL" id="CP032819">
    <property type="protein sequence ID" value="AZS31330.1"/>
    <property type="molecule type" value="Genomic_DNA"/>
</dbReference>
<organism evidence="6 7">
    <name type="scientific">Butyricimonas faecalis</name>
    <dbReference type="NCBI Taxonomy" id="2093856"/>
    <lineage>
        <taxon>Bacteria</taxon>
        <taxon>Pseudomonadati</taxon>
        <taxon>Bacteroidota</taxon>
        <taxon>Bacteroidia</taxon>
        <taxon>Bacteroidales</taxon>
        <taxon>Odoribacteraceae</taxon>
        <taxon>Butyricimonas</taxon>
    </lineage>
</organism>
<evidence type="ECO:0000256" key="2">
    <source>
        <dbReference type="ARBA" id="ARBA00022679"/>
    </source>
</evidence>
<dbReference type="InterPro" id="IPR052028">
    <property type="entry name" value="HipA_Ser/Thr_kinase"/>
</dbReference>
<protein>
    <submittedName>
        <fullName evidence="6">Type II toxin-antitoxin system HipA family toxin</fullName>
    </submittedName>
</protein>
<dbReference type="AlphaFoldDB" id="A0A3Q9ISZ8"/>
<keyword evidence="3" id="KW-0418">Kinase</keyword>
<dbReference type="GO" id="GO:0004674">
    <property type="term" value="F:protein serine/threonine kinase activity"/>
    <property type="evidence" value="ECO:0007669"/>
    <property type="project" value="TreeGrafter"/>
</dbReference>
<keyword evidence="2" id="KW-0808">Transferase</keyword>
<dbReference type="Pfam" id="PF07804">
    <property type="entry name" value="HipA_C"/>
    <property type="match status" value="1"/>
</dbReference>
<feature type="domain" description="HipA N-terminal subdomain 1" evidence="5">
    <location>
        <begin position="7"/>
        <end position="115"/>
    </location>
</feature>
<gene>
    <name evidence="6" type="ORF">D8S85_18450</name>
</gene>
<feature type="domain" description="HipA-like C-terminal" evidence="4">
    <location>
        <begin position="159"/>
        <end position="358"/>
    </location>
</feature>
<evidence type="ECO:0000259" key="4">
    <source>
        <dbReference type="Pfam" id="PF07804"/>
    </source>
</evidence>
<dbReference type="GO" id="GO:0005829">
    <property type="term" value="C:cytosol"/>
    <property type="evidence" value="ECO:0007669"/>
    <property type="project" value="TreeGrafter"/>
</dbReference>
<evidence type="ECO:0000313" key="7">
    <source>
        <dbReference type="Proteomes" id="UP000270673"/>
    </source>
</evidence>
<dbReference type="Gene3D" id="1.10.1070.20">
    <property type="match status" value="1"/>
</dbReference>
<dbReference type="Pfam" id="PF13657">
    <property type="entry name" value="Couple_hipA"/>
    <property type="match status" value="1"/>
</dbReference>
<dbReference type="InterPro" id="IPR017508">
    <property type="entry name" value="HipA_N1"/>
</dbReference>
<dbReference type="RefSeq" id="WP_106481870.1">
    <property type="nucleotide sequence ID" value="NZ_CP032819.1"/>
</dbReference>
<comment type="similarity">
    <text evidence="1">Belongs to the HipA Ser/Thr kinase family.</text>
</comment>
<dbReference type="InterPro" id="IPR012893">
    <property type="entry name" value="HipA-like_C"/>
</dbReference>
<evidence type="ECO:0000256" key="3">
    <source>
        <dbReference type="ARBA" id="ARBA00022777"/>
    </source>
</evidence>
<evidence type="ECO:0000259" key="5">
    <source>
        <dbReference type="Pfam" id="PF13657"/>
    </source>
</evidence>
<evidence type="ECO:0000313" key="6">
    <source>
        <dbReference type="EMBL" id="AZS31330.1"/>
    </source>
</evidence>
<sequence>MKWTDKLNVLYHDRVVGKLCMTPDNSCCAFQYDKEWIATGFSISPLDLPLKPDLFLAKPKPFWGNFGIFEDSLPDGYGRYLLNRLLKKQGIDDSKLTPIQRLSIVGCSGLGALCYLPETYIGEDKNLPELDKLQQMALDVLSEKSDKGEDTLYFNSGNSGGCHPKCLLLDEQGSWLVKFRHTYDPSDMSIMEYRYNEIARQCEITVPDFRLFDGKYFATKRFDIENENRLHIATAGALLNESIQLPKLDYKTLLHLTGYLTQDPHQVDEMFKRMIFNILTDNKDDHAKNFSFICREGTWSLAPAYDLTRCSKGYNGGHATTVNNHGNPNIEDMLIVGESIRIPRKKGLEIIRFVASHCDELLVDNYRFQL</sequence>
<name>A0A3Q9ISZ8_9BACT</name>
<accession>A0A3Q9ISZ8</accession>